<feature type="modified residue" description="4-aspartylphosphate" evidence="9">
    <location>
        <position position="60"/>
    </location>
</feature>
<protein>
    <submittedName>
        <fullName evidence="11">Two-component system response regulator DctR</fullName>
    </submittedName>
</protein>
<evidence type="ECO:0000259" key="10">
    <source>
        <dbReference type="PROSITE" id="PS50110"/>
    </source>
</evidence>
<keyword evidence="3 9" id="KW-0597">Phosphoprotein</keyword>
<accession>A0ABT9WNH9</accession>
<dbReference type="PROSITE" id="PS50110">
    <property type="entry name" value="RESPONSE_REGULATORY"/>
    <property type="match status" value="1"/>
</dbReference>
<dbReference type="PANTHER" id="PTHR45526:SF1">
    <property type="entry name" value="TRANSCRIPTIONAL REGULATORY PROTEIN DCUR-RELATED"/>
    <property type="match status" value="1"/>
</dbReference>
<comment type="caution">
    <text evidence="11">The sequence shown here is derived from an EMBL/GenBank/DDBJ whole genome shotgun (WGS) entry which is preliminary data.</text>
</comment>
<evidence type="ECO:0000256" key="7">
    <source>
        <dbReference type="ARBA" id="ARBA00023159"/>
    </source>
</evidence>
<keyword evidence="2" id="KW-0963">Cytoplasm</keyword>
<dbReference type="EMBL" id="JAUSTT010000003">
    <property type="protein sequence ID" value="MDQ0174847.1"/>
    <property type="molecule type" value="Genomic_DNA"/>
</dbReference>
<name>A0ABT9WNH9_9BACI</name>
<keyword evidence="8" id="KW-0804">Transcription</keyword>
<evidence type="ECO:0000256" key="5">
    <source>
        <dbReference type="ARBA" id="ARBA00023015"/>
    </source>
</evidence>
<dbReference type="CDD" id="cd19925">
    <property type="entry name" value="REC_citrate_TCS"/>
    <property type="match status" value="1"/>
</dbReference>
<keyword evidence="6" id="KW-0238">DNA-binding</keyword>
<keyword evidence="4" id="KW-0902">Two-component regulatory system</keyword>
<dbReference type="PIRSF" id="PIRSF006171">
    <property type="entry name" value="RR_citrat_malat"/>
    <property type="match status" value="1"/>
</dbReference>
<gene>
    <name evidence="11" type="ORF">J2S08_000681</name>
</gene>
<evidence type="ECO:0000256" key="9">
    <source>
        <dbReference type="PROSITE-ProRule" id="PRU00169"/>
    </source>
</evidence>
<evidence type="ECO:0000256" key="6">
    <source>
        <dbReference type="ARBA" id="ARBA00023125"/>
    </source>
</evidence>
<evidence type="ECO:0000313" key="11">
    <source>
        <dbReference type="EMBL" id="MDQ0174847.1"/>
    </source>
</evidence>
<dbReference type="Proteomes" id="UP001223586">
    <property type="component" value="Unassembled WGS sequence"/>
</dbReference>
<evidence type="ECO:0000313" key="12">
    <source>
        <dbReference type="Proteomes" id="UP001223586"/>
    </source>
</evidence>
<keyword evidence="7" id="KW-0010">Activator</keyword>
<keyword evidence="5" id="KW-0805">Transcription regulation</keyword>
<dbReference type="Pfam" id="PF00072">
    <property type="entry name" value="Response_reg"/>
    <property type="match status" value="1"/>
</dbReference>
<evidence type="ECO:0000256" key="3">
    <source>
        <dbReference type="ARBA" id="ARBA00022553"/>
    </source>
</evidence>
<evidence type="ECO:0000256" key="1">
    <source>
        <dbReference type="ARBA" id="ARBA00004496"/>
    </source>
</evidence>
<dbReference type="Gene3D" id="3.40.50.2300">
    <property type="match status" value="1"/>
</dbReference>
<dbReference type="InterPro" id="IPR051271">
    <property type="entry name" value="2C-system_Tx_regulators"/>
</dbReference>
<comment type="subcellular location">
    <subcellularLocation>
        <location evidence="1">Cytoplasm</location>
    </subcellularLocation>
</comment>
<dbReference type="RefSeq" id="WP_307226664.1">
    <property type="nucleotide sequence ID" value="NZ_JAUSTT010000003.1"/>
</dbReference>
<evidence type="ECO:0000256" key="8">
    <source>
        <dbReference type="ARBA" id="ARBA00023163"/>
    </source>
</evidence>
<dbReference type="InterPro" id="IPR024187">
    <property type="entry name" value="Sig_transdc_resp-reg_cit/mal"/>
</dbReference>
<dbReference type="SUPFAM" id="SSF52172">
    <property type="entry name" value="CheY-like"/>
    <property type="match status" value="1"/>
</dbReference>
<dbReference type="InterPro" id="IPR011006">
    <property type="entry name" value="CheY-like_superfamily"/>
</dbReference>
<dbReference type="InterPro" id="IPR001789">
    <property type="entry name" value="Sig_transdc_resp-reg_receiver"/>
</dbReference>
<evidence type="ECO:0000256" key="2">
    <source>
        <dbReference type="ARBA" id="ARBA00022490"/>
    </source>
</evidence>
<keyword evidence="12" id="KW-1185">Reference proteome</keyword>
<proteinExistence type="predicted"/>
<sequence length="229" mass="26299">MMKNNHLIEIVLIEDDPMVQEVNRMFIEKVDGFAVTGIAATGEQGLEKIIALKPDLVLLDIFMPKKNGLDLIRQLRQEQIDVDIIAVTAANDIHTIKTLLRNGVTDYVIKPFTFERLQKALNQYKNVYLQFHQAEEVSQDKLDEVMAKNKQQRKESLPKGLHTHTLNQIYAHLEQIDIAESAEKIGSEVGLARVTVRRYLNYLVTIDKVEMELSYGTIGRPIQRYKLKK</sequence>
<feature type="domain" description="Response regulatory" evidence="10">
    <location>
        <begin position="9"/>
        <end position="125"/>
    </location>
</feature>
<dbReference type="SMART" id="SM00448">
    <property type="entry name" value="REC"/>
    <property type="match status" value="1"/>
</dbReference>
<dbReference type="PANTHER" id="PTHR45526">
    <property type="entry name" value="TRANSCRIPTIONAL REGULATORY PROTEIN DPIA"/>
    <property type="match status" value="1"/>
</dbReference>
<reference evidence="11 12" key="1">
    <citation type="submission" date="2023-07" db="EMBL/GenBank/DDBJ databases">
        <title>Genomic Encyclopedia of Type Strains, Phase IV (KMG-IV): sequencing the most valuable type-strain genomes for metagenomic binning, comparative biology and taxonomic classification.</title>
        <authorList>
            <person name="Goeker M."/>
        </authorList>
    </citation>
    <scope>NUCLEOTIDE SEQUENCE [LARGE SCALE GENOMIC DNA]</scope>
    <source>
        <strain evidence="11 12">DSM 23837</strain>
    </source>
</reference>
<evidence type="ECO:0000256" key="4">
    <source>
        <dbReference type="ARBA" id="ARBA00023012"/>
    </source>
</evidence>
<organism evidence="11 12">
    <name type="scientific">Bacillus chungangensis</name>
    <dbReference type="NCBI Taxonomy" id="587633"/>
    <lineage>
        <taxon>Bacteria</taxon>
        <taxon>Bacillati</taxon>
        <taxon>Bacillota</taxon>
        <taxon>Bacilli</taxon>
        <taxon>Bacillales</taxon>
        <taxon>Bacillaceae</taxon>
        <taxon>Bacillus</taxon>
    </lineage>
</organism>